<keyword evidence="4" id="KW-0808">Transferase</keyword>
<dbReference type="GO" id="GO:0005524">
    <property type="term" value="F:ATP binding"/>
    <property type="evidence" value="ECO:0007669"/>
    <property type="project" value="UniProtKB-KW"/>
</dbReference>
<dbReference type="EC" id="2.7.13.3" evidence="2"/>
<dbReference type="InterPro" id="IPR004358">
    <property type="entry name" value="Sig_transdc_His_kin-like_C"/>
</dbReference>
<dbReference type="SUPFAM" id="SSF47384">
    <property type="entry name" value="Homodimeric domain of signal transducing histidine kinase"/>
    <property type="match status" value="1"/>
</dbReference>
<dbReference type="CDD" id="cd16922">
    <property type="entry name" value="HATPase_EvgS-ArcB-TorS-like"/>
    <property type="match status" value="1"/>
</dbReference>
<protein>
    <recommendedName>
        <fullName evidence="2">histidine kinase</fullName>
        <ecNumber evidence="2">2.7.13.3</ecNumber>
    </recommendedName>
</protein>
<dbReference type="Pfam" id="PF02518">
    <property type="entry name" value="HATPase_c"/>
    <property type="match status" value="1"/>
</dbReference>
<accession>A0ABV2TNZ7</accession>
<proteinExistence type="predicted"/>
<dbReference type="RefSeq" id="WP_354602111.1">
    <property type="nucleotide sequence ID" value="NZ_JBEWZI010000020.1"/>
</dbReference>
<dbReference type="InterPro" id="IPR036097">
    <property type="entry name" value="HisK_dim/P_sf"/>
</dbReference>
<evidence type="ECO:0000256" key="4">
    <source>
        <dbReference type="ARBA" id="ARBA00022679"/>
    </source>
</evidence>
<sequence>MPVSERTPRTIRLLSLQNELSMHIGTSLDLGEMLQDFLATLTQCLRARAAQLWWLSEDGRIEGLAYPETALVETARSFHLVAWLAGNAEDFRPLDSAGRPLCVLRVGRQACLLIEQGEAQVGEEELSALRMLLPRLALACQACLEHAHCRTLLELTRLQNHEMGLAREHSDALARSKNEFIAAISHEVRTPLNSIIGFAELLQLETAGSELNDYAKNILAGGRQLYAVFNDLLDLAKLNSDRLVLHPEDIDLADLCHELWASHSREAQAKGLGGAMVMAPDLPARMVVDPVRLRQVLSNLLGNAVKYTVQGRVEMHVHLNDGLLAFAVWDTGPGIPLEAQSKVFERFAQADNVLTHNHAGTGLGLAIACELAECMGGLIDLSSTPGAGSTFTLLLPRVDPGLGVIE</sequence>
<evidence type="ECO:0000256" key="2">
    <source>
        <dbReference type="ARBA" id="ARBA00012438"/>
    </source>
</evidence>
<dbReference type="InterPro" id="IPR003594">
    <property type="entry name" value="HATPase_dom"/>
</dbReference>
<dbReference type="InterPro" id="IPR005467">
    <property type="entry name" value="His_kinase_dom"/>
</dbReference>
<feature type="domain" description="Histidine kinase" evidence="7">
    <location>
        <begin position="183"/>
        <end position="399"/>
    </location>
</feature>
<dbReference type="InterPro" id="IPR003661">
    <property type="entry name" value="HisK_dim/P_dom"/>
</dbReference>
<dbReference type="Gene3D" id="3.30.565.10">
    <property type="entry name" value="Histidine kinase-like ATPase, C-terminal domain"/>
    <property type="match status" value="1"/>
</dbReference>
<dbReference type="Pfam" id="PF00512">
    <property type="entry name" value="HisKA"/>
    <property type="match status" value="1"/>
</dbReference>
<dbReference type="PRINTS" id="PR00344">
    <property type="entry name" value="BCTRLSENSOR"/>
</dbReference>
<evidence type="ECO:0000256" key="3">
    <source>
        <dbReference type="ARBA" id="ARBA00022553"/>
    </source>
</evidence>
<dbReference type="Proteomes" id="UP001549691">
    <property type="component" value="Unassembled WGS sequence"/>
</dbReference>
<comment type="catalytic activity">
    <reaction evidence="1">
        <text>ATP + protein L-histidine = ADP + protein N-phospho-L-histidine.</text>
        <dbReference type="EC" id="2.7.13.3"/>
    </reaction>
</comment>
<dbReference type="PROSITE" id="PS50109">
    <property type="entry name" value="HIS_KIN"/>
    <property type="match status" value="1"/>
</dbReference>
<dbReference type="InterPro" id="IPR050736">
    <property type="entry name" value="Sensor_HK_Regulatory"/>
</dbReference>
<dbReference type="Gene3D" id="1.10.287.130">
    <property type="match status" value="1"/>
</dbReference>
<dbReference type="PANTHER" id="PTHR43711:SF26">
    <property type="entry name" value="SENSOR HISTIDINE KINASE RCSC"/>
    <property type="match status" value="1"/>
</dbReference>
<evidence type="ECO:0000313" key="9">
    <source>
        <dbReference type="Proteomes" id="UP001549691"/>
    </source>
</evidence>
<dbReference type="CDD" id="cd00082">
    <property type="entry name" value="HisKA"/>
    <property type="match status" value="1"/>
</dbReference>
<gene>
    <name evidence="8" type="ORF">ABXR19_15790</name>
</gene>
<dbReference type="SUPFAM" id="SSF55874">
    <property type="entry name" value="ATPase domain of HSP90 chaperone/DNA topoisomerase II/histidine kinase"/>
    <property type="match status" value="1"/>
</dbReference>
<name>A0ABV2TNZ7_9RHOO</name>
<evidence type="ECO:0000313" key="8">
    <source>
        <dbReference type="EMBL" id="MET7015652.1"/>
    </source>
</evidence>
<dbReference type="InterPro" id="IPR036890">
    <property type="entry name" value="HATPase_C_sf"/>
</dbReference>
<dbReference type="SMART" id="SM00388">
    <property type="entry name" value="HisKA"/>
    <property type="match status" value="1"/>
</dbReference>
<keyword evidence="6" id="KW-0902">Two-component regulatory system</keyword>
<keyword evidence="3" id="KW-0597">Phosphoprotein</keyword>
<comment type="caution">
    <text evidence="8">The sequence shown here is derived from an EMBL/GenBank/DDBJ whole genome shotgun (WGS) entry which is preliminary data.</text>
</comment>
<dbReference type="SMART" id="SM00387">
    <property type="entry name" value="HATPase_c"/>
    <property type="match status" value="1"/>
</dbReference>
<dbReference type="PANTHER" id="PTHR43711">
    <property type="entry name" value="TWO-COMPONENT HISTIDINE KINASE"/>
    <property type="match status" value="1"/>
</dbReference>
<reference evidence="8 9" key="1">
    <citation type="submission" date="2024-07" db="EMBL/GenBank/DDBJ databases">
        <title>Uliginosibacterium flavum JJ3220;KACC:17644.</title>
        <authorList>
            <person name="Kim M.K."/>
        </authorList>
    </citation>
    <scope>NUCLEOTIDE SEQUENCE [LARGE SCALE GENOMIC DNA]</scope>
    <source>
        <strain evidence="8 9">KACC:17644</strain>
    </source>
</reference>
<organism evidence="8 9">
    <name type="scientific">Uliginosibacterium flavum</name>
    <dbReference type="NCBI Taxonomy" id="1396831"/>
    <lineage>
        <taxon>Bacteria</taxon>
        <taxon>Pseudomonadati</taxon>
        <taxon>Pseudomonadota</taxon>
        <taxon>Betaproteobacteria</taxon>
        <taxon>Rhodocyclales</taxon>
        <taxon>Zoogloeaceae</taxon>
        <taxon>Uliginosibacterium</taxon>
    </lineage>
</organism>
<keyword evidence="5" id="KW-0418">Kinase</keyword>
<evidence type="ECO:0000256" key="1">
    <source>
        <dbReference type="ARBA" id="ARBA00000085"/>
    </source>
</evidence>
<keyword evidence="8" id="KW-0067">ATP-binding</keyword>
<keyword evidence="8" id="KW-0547">Nucleotide-binding</keyword>
<keyword evidence="9" id="KW-1185">Reference proteome</keyword>
<dbReference type="EMBL" id="JBEWZI010000020">
    <property type="protein sequence ID" value="MET7015652.1"/>
    <property type="molecule type" value="Genomic_DNA"/>
</dbReference>
<evidence type="ECO:0000256" key="6">
    <source>
        <dbReference type="ARBA" id="ARBA00023012"/>
    </source>
</evidence>
<evidence type="ECO:0000256" key="5">
    <source>
        <dbReference type="ARBA" id="ARBA00022777"/>
    </source>
</evidence>
<evidence type="ECO:0000259" key="7">
    <source>
        <dbReference type="PROSITE" id="PS50109"/>
    </source>
</evidence>